<feature type="transmembrane region" description="Helical" evidence="11">
    <location>
        <begin position="12"/>
        <end position="34"/>
    </location>
</feature>
<feature type="transmembrane region" description="Helical" evidence="11">
    <location>
        <begin position="159"/>
        <end position="182"/>
    </location>
</feature>
<dbReference type="Pfam" id="PF00512">
    <property type="entry name" value="HisKA"/>
    <property type="match status" value="1"/>
</dbReference>
<dbReference type="InterPro" id="IPR036890">
    <property type="entry name" value="HATPase_C_sf"/>
</dbReference>
<dbReference type="PRINTS" id="PR00344">
    <property type="entry name" value="BCTRLSENSOR"/>
</dbReference>
<dbReference type="InterPro" id="IPR005467">
    <property type="entry name" value="His_kinase_dom"/>
</dbReference>
<evidence type="ECO:0000256" key="10">
    <source>
        <dbReference type="ARBA" id="ARBA00023136"/>
    </source>
</evidence>
<keyword evidence="11" id="KW-0812">Transmembrane</keyword>
<comment type="subcellular location">
    <subcellularLocation>
        <location evidence="2">Cell membrane</location>
        <topology evidence="2">Multi-pass membrane protein</topology>
    </subcellularLocation>
</comment>
<dbReference type="Gene3D" id="1.10.287.130">
    <property type="match status" value="1"/>
</dbReference>
<gene>
    <name evidence="13" type="ORF">AR543_14475</name>
</gene>
<evidence type="ECO:0000313" key="13">
    <source>
        <dbReference type="EMBL" id="ANF97089.1"/>
    </source>
</evidence>
<dbReference type="CDD" id="cd00075">
    <property type="entry name" value="HATPase"/>
    <property type="match status" value="1"/>
</dbReference>
<evidence type="ECO:0000256" key="7">
    <source>
        <dbReference type="ARBA" id="ARBA00022777"/>
    </source>
</evidence>
<evidence type="ECO:0000256" key="8">
    <source>
        <dbReference type="ARBA" id="ARBA00022840"/>
    </source>
</evidence>
<reference evidence="13 14" key="2">
    <citation type="journal article" date="2016" name="Int. J. Syst. Evol. Microbiol.">
        <title>Paenibacillus bovis sp. nov., isolated from raw yak (Bos grunniens) milk.</title>
        <authorList>
            <person name="Gao C."/>
            <person name="Han J."/>
            <person name="Liu Z."/>
            <person name="Xu X."/>
            <person name="Hang F."/>
            <person name="Wu Z."/>
        </authorList>
    </citation>
    <scope>NUCLEOTIDE SEQUENCE [LARGE SCALE GENOMIC DNA]</scope>
    <source>
        <strain evidence="13 14">BD3526</strain>
    </source>
</reference>
<accession>A0A172ZHS9</accession>
<dbReference type="InterPro" id="IPR036097">
    <property type="entry name" value="HisK_dim/P_sf"/>
</dbReference>
<name>A0A172ZHS9_9BACL</name>
<organism evidence="13 14">
    <name type="scientific">Paenibacillus bovis</name>
    <dbReference type="NCBI Taxonomy" id="1616788"/>
    <lineage>
        <taxon>Bacteria</taxon>
        <taxon>Bacillati</taxon>
        <taxon>Bacillota</taxon>
        <taxon>Bacilli</taxon>
        <taxon>Bacillales</taxon>
        <taxon>Paenibacillaceae</taxon>
        <taxon>Paenibacillus</taxon>
    </lineage>
</organism>
<dbReference type="STRING" id="1616788.AR543_14475"/>
<reference evidence="14" key="1">
    <citation type="submission" date="2015-10" db="EMBL/GenBank/DDBJ databases">
        <title>Genome of Paenibacillus bovis sp. nov.</title>
        <authorList>
            <person name="Wu Z."/>
            <person name="Gao C."/>
            <person name="Liu Z."/>
            <person name="Zheng H."/>
        </authorList>
    </citation>
    <scope>NUCLEOTIDE SEQUENCE [LARGE SCALE GENOMIC DNA]</scope>
    <source>
        <strain evidence="14">BD3526</strain>
    </source>
</reference>
<dbReference type="GO" id="GO:0005886">
    <property type="term" value="C:plasma membrane"/>
    <property type="evidence" value="ECO:0007669"/>
    <property type="project" value="UniProtKB-SubCell"/>
</dbReference>
<keyword evidence="6" id="KW-0547">Nucleotide-binding</keyword>
<dbReference type="CDD" id="cd00082">
    <property type="entry name" value="HisKA"/>
    <property type="match status" value="1"/>
</dbReference>
<keyword evidence="7" id="KW-0418">Kinase</keyword>
<dbReference type="Pfam" id="PF02518">
    <property type="entry name" value="HATPase_c"/>
    <property type="match status" value="1"/>
</dbReference>
<dbReference type="SMART" id="SM00388">
    <property type="entry name" value="HisKA"/>
    <property type="match status" value="1"/>
</dbReference>
<keyword evidence="8" id="KW-0067">ATP-binding</keyword>
<dbReference type="FunFam" id="1.10.287.130:FF:000001">
    <property type="entry name" value="Two-component sensor histidine kinase"/>
    <property type="match status" value="1"/>
</dbReference>
<evidence type="ECO:0000256" key="6">
    <source>
        <dbReference type="ARBA" id="ARBA00022741"/>
    </source>
</evidence>
<keyword evidence="9" id="KW-0902">Two-component regulatory system</keyword>
<evidence type="ECO:0000256" key="1">
    <source>
        <dbReference type="ARBA" id="ARBA00000085"/>
    </source>
</evidence>
<keyword evidence="10 11" id="KW-0472">Membrane</keyword>
<dbReference type="InterPro" id="IPR003661">
    <property type="entry name" value="HisK_dim/P_dom"/>
</dbReference>
<evidence type="ECO:0000256" key="4">
    <source>
        <dbReference type="ARBA" id="ARBA00022553"/>
    </source>
</evidence>
<dbReference type="SUPFAM" id="SSF55874">
    <property type="entry name" value="ATPase domain of HSP90 chaperone/DNA topoisomerase II/histidine kinase"/>
    <property type="match status" value="1"/>
</dbReference>
<dbReference type="EC" id="2.7.13.3" evidence="3"/>
<dbReference type="Proteomes" id="UP000078148">
    <property type="component" value="Chromosome"/>
</dbReference>
<keyword evidence="4" id="KW-0597">Phosphoprotein</keyword>
<dbReference type="GO" id="GO:0000155">
    <property type="term" value="F:phosphorelay sensor kinase activity"/>
    <property type="evidence" value="ECO:0007669"/>
    <property type="project" value="InterPro"/>
</dbReference>
<dbReference type="PANTHER" id="PTHR43711:SF1">
    <property type="entry name" value="HISTIDINE KINASE 1"/>
    <property type="match status" value="1"/>
</dbReference>
<protein>
    <recommendedName>
        <fullName evidence="3">histidine kinase</fullName>
        <ecNumber evidence="3">2.7.13.3</ecNumber>
    </recommendedName>
</protein>
<dbReference type="PROSITE" id="PS50109">
    <property type="entry name" value="HIS_KIN"/>
    <property type="match status" value="1"/>
</dbReference>
<dbReference type="GO" id="GO:0005524">
    <property type="term" value="F:ATP binding"/>
    <property type="evidence" value="ECO:0007669"/>
    <property type="project" value="UniProtKB-KW"/>
</dbReference>
<evidence type="ECO:0000256" key="2">
    <source>
        <dbReference type="ARBA" id="ARBA00004651"/>
    </source>
</evidence>
<dbReference type="KEGG" id="pbv:AR543_14475"/>
<evidence type="ECO:0000313" key="14">
    <source>
        <dbReference type="Proteomes" id="UP000078148"/>
    </source>
</evidence>
<dbReference type="FunFam" id="3.30.565.10:FF:000006">
    <property type="entry name" value="Sensor histidine kinase WalK"/>
    <property type="match status" value="1"/>
</dbReference>
<keyword evidence="14" id="KW-1185">Reference proteome</keyword>
<comment type="catalytic activity">
    <reaction evidence="1">
        <text>ATP + protein L-histidine = ADP + protein N-phospho-L-histidine.</text>
        <dbReference type="EC" id="2.7.13.3"/>
    </reaction>
</comment>
<dbReference type="InterPro" id="IPR050736">
    <property type="entry name" value="Sensor_HK_Regulatory"/>
</dbReference>
<dbReference type="SUPFAM" id="SSF47384">
    <property type="entry name" value="Homodimeric domain of signal transducing histidine kinase"/>
    <property type="match status" value="1"/>
</dbReference>
<sequence>MKSWTTHRRGIYIAILICFIVGQLAGTLVIKYLFINYKLRDMYPQATMAASSIAKGKTDIIHSGQFILKAYDLDGNEISLGNEHPPNMFQVSAKQFKDVLTGYIPQVLRDHQMAITREIKGLPNDSIVVGVPIVRQGKHTGVVFLMEPSSEYQAVLNGFYLVFTVMLVVCTLCIGYFLSSYLKEMKRLEKTRRDYVANISHELKSPIASIRALTETLADRMVHDEEKKHNYYSIILSECARLQRLIQDVLDLSSMQNQQHIWEKQKLDTGKWIAYIESRYSFLAEELGIEFRIGDQARSLPPVLSNPDKITQLINILMDNAMKFVDEDGIITLEAEIRSKTIIISINDNGPGIDRESLPFIFERFYKSDQAHQGNGSGLGLSIAYEIVQGLDEEIYVNSQPGQGTTFFFTLRRA</sequence>
<keyword evidence="11" id="KW-1133">Transmembrane helix</keyword>
<feature type="domain" description="Histidine kinase" evidence="12">
    <location>
        <begin position="198"/>
        <end position="414"/>
    </location>
</feature>
<dbReference type="OrthoDB" id="9813151at2"/>
<dbReference type="AlphaFoldDB" id="A0A172ZHS9"/>
<dbReference type="EMBL" id="CP013023">
    <property type="protein sequence ID" value="ANF97089.1"/>
    <property type="molecule type" value="Genomic_DNA"/>
</dbReference>
<evidence type="ECO:0000259" key="12">
    <source>
        <dbReference type="PROSITE" id="PS50109"/>
    </source>
</evidence>
<dbReference type="SMART" id="SM00387">
    <property type="entry name" value="HATPase_c"/>
    <property type="match status" value="1"/>
</dbReference>
<dbReference type="RefSeq" id="WP_060535205.1">
    <property type="nucleotide sequence ID" value="NZ_CP013023.1"/>
</dbReference>
<evidence type="ECO:0000256" key="5">
    <source>
        <dbReference type="ARBA" id="ARBA00022679"/>
    </source>
</evidence>
<evidence type="ECO:0000256" key="9">
    <source>
        <dbReference type="ARBA" id="ARBA00023012"/>
    </source>
</evidence>
<evidence type="ECO:0000256" key="3">
    <source>
        <dbReference type="ARBA" id="ARBA00012438"/>
    </source>
</evidence>
<evidence type="ECO:0000256" key="11">
    <source>
        <dbReference type="SAM" id="Phobius"/>
    </source>
</evidence>
<dbReference type="PANTHER" id="PTHR43711">
    <property type="entry name" value="TWO-COMPONENT HISTIDINE KINASE"/>
    <property type="match status" value="1"/>
</dbReference>
<proteinExistence type="predicted"/>
<dbReference type="InterPro" id="IPR003594">
    <property type="entry name" value="HATPase_dom"/>
</dbReference>
<dbReference type="InterPro" id="IPR004358">
    <property type="entry name" value="Sig_transdc_His_kin-like_C"/>
</dbReference>
<keyword evidence="5" id="KW-0808">Transferase</keyword>
<dbReference type="Gene3D" id="3.30.565.10">
    <property type="entry name" value="Histidine kinase-like ATPase, C-terminal domain"/>
    <property type="match status" value="1"/>
</dbReference>